<feature type="domain" description="Calcineurin-like phosphoesterase" evidence="2">
    <location>
        <begin position="139"/>
        <end position="313"/>
    </location>
</feature>
<keyword evidence="1" id="KW-0812">Transmembrane</keyword>
<evidence type="ECO:0000259" key="2">
    <source>
        <dbReference type="Pfam" id="PF00149"/>
    </source>
</evidence>
<dbReference type="PANTHER" id="PTHR31302:SF0">
    <property type="entry name" value="TRANSMEMBRANE PROTEIN WITH METALLOPHOSPHOESTERASE DOMAIN"/>
    <property type="match status" value="1"/>
</dbReference>
<protein>
    <submittedName>
        <fullName evidence="3">Metallophosphoesterase</fullName>
    </submittedName>
</protein>
<dbReference type="RefSeq" id="WP_349134739.1">
    <property type="nucleotide sequence ID" value="NZ_JBBMFF010000111.1"/>
</dbReference>
<comment type="caution">
    <text evidence="3">The sequence shown here is derived from an EMBL/GenBank/DDBJ whole genome shotgun (WGS) entry which is preliminary data.</text>
</comment>
<keyword evidence="1" id="KW-0472">Membrane</keyword>
<dbReference type="InterPro" id="IPR029052">
    <property type="entry name" value="Metallo-depent_PP-like"/>
</dbReference>
<feature type="transmembrane region" description="Helical" evidence="1">
    <location>
        <begin position="100"/>
        <end position="118"/>
    </location>
</feature>
<dbReference type="Pfam" id="PF00149">
    <property type="entry name" value="Metallophos"/>
    <property type="match status" value="1"/>
</dbReference>
<gene>
    <name evidence="3" type="ORF">WMO66_01995</name>
</gene>
<reference evidence="3 4" key="1">
    <citation type="submission" date="2024-03" db="EMBL/GenBank/DDBJ databases">
        <title>Human intestinal bacterial collection.</title>
        <authorList>
            <person name="Pauvert C."/>
            <person name="Hitch T.C.A."/>
            <person name="Clavel T."/>
        </authorList>
    </citation>
    <scope>NUCLEOTIDE SEQUENCE [LARGE SCALE GENOMIC DNA]</scope>
    <source>
        <strain evidence="3 4">CLA-AA-H192</strain>
    </source>
</reference>
<evidence type="ECO:0000313" key="3">
    <source>
        <dbReference type="EMBL" id="MEQ2510032.1"/>
    </source>
</evidence>
<dbReference type="InterPro" id="IPR051158">
    <property type="entry name" value="Metallophosphoesterase_sf"/>
</dbReference>
<proteinExistence type="predicted"/>
<feature type="transmembrane region" description="Helical" evidence="1">
    <location>
        <begin position="44"/>
        <end position="62"/>
    </location>
</feature>
<organism evidence="3 4">
    <name type="scientific">Faecousia intestinalis</name>
    <dbReference type="NCBI Taxonomy" id="3133167"/>
    <lineage>
        <taxon>Bacteria</taxon>
        <taxon>Bacillati</taxon>
        <taxon>Bacillota</taxon>
        <taxon>Clostridia</taxon>
        <taxon>Eubacteriales</taxon>
        <taxon>Oscillospiraceae</taxon>
        <taxon>Faecousia</taxon>
    </lineage>
</organism>
<sequence length="374" mass="41455">MIPRLLILIGLVLAGFSALFYLVTRVHRFRFSLALARGRHGWSWVISVLAVLLPSAAIWLAWGYMNAIICLLHLALFWLLSDALFALLKRLHGKPWRRYYAGLTALLLTAAYLSAGWVQAHHVWQTNYIIHTDKPVGTLRVALLADSHMGTTFHADGFARELDRIAAQKPDLLVIAGDFVDEDTEKDDMLAACRALGQLDMPVYYVFGNHDKGLYDSKCTRGFTGDDLAAELTANGVHVLEDEIVPIGDAFWLIGRQDASEELGFGGGRASMAELTRGLDTARYSIVLDHQPHDYDAEAASGVDLVLSGHTHGGQLIPLVQLIRWFHLHGDDAVYGQERRGDTDFLVTSGISDWAILFKTGCRSEYVIIEIQGT</sequence>
<keyword evidence="4" id="KW-1185">Reference proteome</keyword>
<feature type="transmembrane region" description="Helical" evidence="1">
    <location>
        <begin position="68"/>
        <end position="88"/>
    </location>
</feature>
<dbReference type="InterPro" id="IPR004843">
    <property type="entry name" value="Calcineurin-like_PHP"/>
</dbReference>
<keyword evidence="1" id="KW-1133">Transmembrane helix</keyword>
<dbReference type="PANTHER" id="PTHR31302">
    <property type="entry name" value="TRANSMEMBRANE PROTEIN WITH METALLOPHOSPHOESTERASE DOMAIN-RELATED"/>
    <property type="match status" value="1"/>
</dbReference>
<evidence type="ECO:0000256" key="1">
    <source>
        <dbReference type="SAM" id="Phobius"/>
    </source>
</evidence>
<dbReference type="EMBL" id="JBBMFF010000111">
    <property type="protein sequence ID" value="MEQ2510032.1"/>
    <property type="molecule type" value="Genomic_DNA"/>
</dbReference>
<dbReference type="Gene3D" id="3.60.21.10">
    <property type="match status" value="1"/>
</dbReference>
<accession>A0ABV1G3W4</accession>
<feature type="transmembrane region" description="Helical" evidence="1">
    <location>
        <begin position="6"/>
        <end position="23"/>
    </location>
</feature>
<evidence type="ECO:0000313" key="4">
    <source>
        <dbReference type="Proteomes" id="UP001491552"/>
    </source>
</evidence>
<name>A0ABV1G3W4_9FIRM</name>
<dbReference type="Proteomes" id="UP001491552">
    <property type="component" value="Unassembled WGS sequence"/>
</dbReference>
<dbReference type="SUPFAM" id="SSF56300">
    <property type="entry name" value="Metallo-dependent phosphatases"/>
    <property type="match status" value="1"/>
</dbReference>